<dbReference type="InterPro" id="IPR002937">
    <property type="entry name" value="Amino_oxidase"/>
</dbReference>
<dbReference type="SUPFAM" id="SSF54373">
    <property type="entry name" value="FAD-linked reductases, C-terminal domain"/>
    <property type="match status" value="1"/>
</dbReference>
<evidence type="ECO:0000259" key="1">
    <source>
        <dbReference type="Pfam" id="PF01593"/>
    </source>
</evidence>
<accession>A0A8H4C5P8</accession>
<sequence length="370" mass="42205">MLDSAGVHNWEIIEASDRVGGRFRTVLIRDTEEFTEMGPMRLPYHVVYKSDNSTHAYSDHRMTFQLADSRNRMNENHHPNELLAFGTGRYPDGRVPTRAEIAKDPSLGAPPVMASAECNNTKKEIKKVLKNETLIKEIQADIWGVHKQQSLLRNRLNADENVTDAIWTSTDYDVIWDEMAHNSNLALDGSDDTLGETEWKCVDKGFNRMSDAFILHVSDRLILNRKIRTLEPVHDEAGNSRTRLTFEYKDYDYTSMAAVGALYYPVYGLNESGPSPITHYRGGDWSDRFVSFTEEEDVGLVLDVIVSLHGEKARELYTGDYARLCWLEDEHTVTSWCRPDVEQHKLCIPSYHRTEHSTNFIGGHTAPTHA</sequence>
<dbReference type="GeneID" id="69021746"/>
<organism evidence="2 3">
    <name type="scientific">Colletotrichum gloeosporioides</name>
    <name type="common">Anthracnose fungus</name>
    <name type="synonym">Glomerella cingulata</name>
    <dbReference type="NCBI Taxonomy" id="474922"/>
    <lineage>
        <taxon>Eukaryota</taxon>
        <taxon>Fungi</taxon>
        <taxon>Dikarya</taxon>
        <taxon>Ascomycota</taxon>
        <taxon>Pezizomycotina</taxon>
        <taxon>Sordariomycetes</taxon>
        <taxon>Hypocreomycetidae</taxon>
        <taxon>Glomerellales</taxon>
        <taxon>Glomerellaceae</taxon>
        <taxon>Colletotrichum</taxon>
        <taxon>Colletotrichum gloeosporioides species complex</taxon>
    </lineage>
</organism>
<dbReference type="Gene3D" id="3.50.50.60">
    <property type="entry name" value="FAD/NAD(P)-binding domain"/>
    <property type="match status" value="2"/>
</dbReference>
<dbReference type="SUPFAM" id="SSF51905">
    <property type="entry name" value="FAD/NAD(P)-binding domain"/>
    <property type="match status" value="1"/>
</dbReference>
<evidence type="ECO:0000313" key="3">
    <source>
        <dbReference type="Proteomes" id="UP000613401"/>
    </source>
</evidence>
<dbReference type="Proteomes" id="UP000613401">
    <property type="component" value="Unassembled WGS sequence"/>
</dbReference>
<reference evidence="2" key="1">
    <citation type="journal article" date="2020" name="Phytopathology">
        <title>Genome sequence and comparative analysis of Colletotrichum gloeosporioides isolated from Liriodendron leaves.</title>
        <authorList>
            <person name="Fu F.F."/>
            <person name="Hao Z."/>
            <person name="Wang P."/>
            <person name="Lu Y."/>
            <person name="Xue L.J."/>
            <person name="Wei G."/>
            <person name="Tian Y."/>
            <person name="Baishi H."/>
            <person name="Xu H."/>
            <person name="Shi J."/>
            <person name="Cheng T."/>
            <person name="Wang G."/>
            <person name="Yi Y."/>
            <person name="Chen J."/>
        </authorList>
    </citation>
    <scope>NUCLEOTIDE SEQUENCE</scope>
    <source>
        <strain evidence="2">Lc1</strain>
    </source>
</reference>
<dbReference type="AlphaFoldDB" id="A0A8H4C5P8"/>
<keyword evidence="3" id="KW-1185">Reference proteome</keyword>
<proteinExistence type="predicted"/>
<feature type="domain" description="Amine oxidase" evidence="1">
    <location>
        <begin position="2"/>
        <end position="117"/>
    </location>
</feature>
<reference evidence="2" key="2">
    <citation type="submission" date="2020-03" db="EMBL/GenBank/DDBJ databases">
        <authorList>
            <person name="Fu F.-F."/>
            <person name="Chen J."/>
        </authorList>
    </citation>
    <scope>NUCLEOTIDE SEQUENCE</scope>
    <source>
        <strain evidence="2">Lc1</strain>
    </source>
</reference>
<protein>
    <recommendedName>
        <fullName evidence="1">Amine oxidase domain-containing protein</fullName>
    </recommendedName>
</protein>
<dbReference type="Gene3D" id="3.90.660.10">
    <property type="match status" value="1"/>
</dbReference>
<comment type="caution">
    <text evidence="2">The sequence shown here is derived from an EMBL/GenBank/DDBJ whole genome shotgun (WGS) entry which is preliminary data.</text>
</comment>
<dbReference type="RefSeq" id="XP_045256901.1">
    <property type="nucleotide sequence ID" value="XM_045414460.1"/>
</dbReference>
<gene>
    <name evidence="2" type="ORF">GCG54_00014637</name>
</gene>
<dbReference type="GO" id="GO:0016491">
    <property type="term" value="F:oxidoreductase activity"/>
    <property type="evidence" value="ECO:0007669"/>
    <property type="project" value="InterPro"/>
</dbReference>
<dbReference type="EMBL" id="WVTB01000109">
    <property type="protein sequence ID" value="KAF3797737.1"/>
    <property type="molecule type" value="Genomic_DNA"/>
</dbReference>
<name>A0A8H4C5P8_COLGL</name>
<dbReference type="InterPro" id="IPR036188">
    <property type="entry name" value="FAD/NAD-bd_sf"/>
</dbReference>
<dbReference type="Pfam" id="PF01593">
    <property type="entry name" value="Amino_oxidase"/>
    <property type="match status" value="1"/>
</dbReference>
<evidence type="ECO:0000313" key="2">
    <source>
        <dbReference type="EMBL" id="KAF3797737.1"/>
    </source>
</evidence>